<evidence type="ECO:0000313" key="2">
    <source>
        <dbReference type="EMBL" id="URA10665.1"/>
    </source>
</evidence>
<dbReference type="Gene3D" id="2.30.30.40">
    <property type="entry name" value="SH3 Domains"/>
    <property type="match status" value="1"/>
</dbReference>
<gene>
    <name evidence="2" type="ORF">KDW03_02345</name>
</gene>
<dbReference type="KEGG" id="taqu:KDW03_02345"/>
<dbReference type="RefSeq" id="WP_271435791.1">
    <property type="nucleotide sequence ID" value="NZ_CP073355.1"/>
</dbReference>
<name>A0AAX3BEK2_9SPIR</name>
<reference evidence="2" key="2">
    <citation type="submission" date="2022-06" db="EMBL/GenBank/DDBJ databases">
        <title>Thermospira aquatica gen. nov., sp. nov.</title>
        <authorList>
            <person name="Ben Ali Gam Z."/>
            <person name="Labat M."/>
        </authorList>
    </citation>
    <scope>NUCLEOTIDE SEQUENCE</scope>
    <source>
        <strain evidence="2">F1F22</strain>
    </source>
</reference>
<dbReference type="Proteomes" id="UP001056539">
    <property type="component" value="Chromosome"/>
</dbReference>
<dbReference type="Pfam" id="PF08239">
    <property type="entry name" value="SH3_3"/>
    <property type="match status" value="1"/>
</dbReference>
<dbReference type="AlphaFoldDB" id="A0AAX3BEK2"/>
<proteinExistence type="predicted"/>
<reference evidence="2" key="1">
    <citation type="submission" date="2021-04" db="EMBL/GenBank/DDBJ databases">
        <authorList>
            <person name="Postec A."/>
        </authorList>
    </citation>
    <scope>NUCLEOTIDE SEQUENCE</scope>
    <source>
        <strain evidence="2">F1F22</strain>
    </source>
</reference>
<keyword evidence="3" id="KW-1185">Reference proteome</keyword>
<accession>A0AAX3BEK2</accession>
<evidence type="ECO:0000259" key="1">
    <source>
        <dbReference type="PROSITE" id="PS51781"/>
    </source>
</evidence>
<sequence length="256" mass="29457">MVEDTIIYNEPNINSKVIRSLNITEIVLIESNVMVTNAEGTKEKWLFIKTLGGKKGWIQRNTIAKPTDFKQVKKFGDYYIEGWSGDYDFAYRFYRNGTYKMKVFDDIKEKTIYKIGRLYRCKNIVATEGGALFYFDEEGNLFTDVLFIDDKTGEPFRAITNKSEFPKWAQSDKAPVLETYYILTGDNVNVRSEASTNSAVLLKLKKGARVKLLERSDVTFTIGDRTGNWVYIDTGVKDKKGNTIKGWVVDIYLKEE</sequence>
<dbReference type="EMBL" id="CP073355">
    <property type="protein sequence ID" value="URA10665.1"/>
    <property type="molecule type" value="Genomic_DNA"/>
</dbReference>
<evidence type="ECO:0000313" key="3">
    <source>
        <dbReference type="Proteomes" id="UP001056539"/>
    </source>
</evidence>
<protein>
    <submittedName>
        <fullName evidence="2">SH3 domain-containing protein</fullName>
    </submittedName>
</protein>
<feature type="domain" description="SH3b" evidence="1">
    <location>
        <begin position="178"/>
        <end position="256"/>
    </location>
</feature>
<organism evidence="2 3">
    <name type="scientific">Thermospira aquatica</name>
    <dbReference type="NCBI Taxonomy" id="2828656"/>
    <lineage>
        <taxon>Bacteria</taxon>
        <taxon>Pseudomonadati</taxon>
        <taxon>Spirochaetota</taxon>
        <taxon>Spirochaetia</taxon>
        <taxon>Brevinematales</taxon>
        <taxon>Thermospiraceae</taxon>
        <taxon>Thermospira</taxon>
    </lineage>
</organism>
<dbReference type="SMART" id="SM00287">
    <property type="entry name" value="SH3b"/>
    <property type="match status" value="2"/>
</dbReference>
<dbReference type="InterPro" id="IPR003646">
    <property type="entry name" value="SH3-like_bac-type"/>
</dbReference>
<dbReference type="PROSITE" id="PS51781">
    <property type="entry name" value="SH3B"/>
    <property type="match status" value="1"/>
</dbReference>